<evidence type="ECO:0000256" key="8">
    <source>
        <dbReference type="ARBA" id="ARBA00023284"/>
    </source>
</evidence>
<evidence type="ECO:0000313" key="16">
    <source>
        <dbReference type="Proteomes" id="UP001500051"/>
    </source>
</evidence>
<evidence type="ECO:0000256" key="4">
    <source>
        <dbReference type="ARBA" id="ARBA00022559"/>
    </source>
</evidence>
<evidence type="ECO:0000256" key="9">
    <source>
        <dbReference type="ARBA" id="ARBA00032824"/>
    </source>
</evidence>
<name>A0ABP7CWD9_9ACTN</name>
<keyword evidence="8" id="KW-0676">Redox-active center</keyword>
<comment type="caution">
    <text evidence="15">The sequence shown here is derived from an EMBL/GenBank/DDBJ whole genome shotgun (WGS) entry which is preliminary data.</text>
</comment>
<keyword evidence="6" id="KW-0560">Oxidoreductase</keyword>
<dbReference type="Gene3D" id="3.40.30.10">
    <property type="entry name" value="Glutaredoxin"/>
    <property type="match status" value="1"/>
</dbReference>
<gene>
    <name evidence="15" type="ORF">GCM10022204_09060</name>
</gene>
<dbReference type="InterPro" id="IPR024706">
    <property type="entry name" value="Peroxiredoxin_AhpC-typ"/>
</dbReference>
<evidence type="ECO:0000256" key="5">
    <source>
        <dbReference type="ARBA" id="ARBA00022862"/>
    </source>
</evidence>
<feature type="domain" description="Thioredoxin" evidence="14">
    <location>
        <begin position="14"/>
        <end position="162"/>
    </location>
</feature>
<evidence type="ECO:0000256" key="11">
    <source>
        <dbReference type="ARBA" id="ARBA00041373"/>
    </source>
</evidence>
<comment type="similarity">
    <text evidence="10">Belongs to the peroxiredoxin family. BCP/PrxQ subfamily.</text>
</comment>
<dbReference type="RefSeq" id="WP_344811074.1">
    <property type="nucleotide sequence ID" value="NZ_BAAAYX010000002.1"/>
</dbReference>
<accession>A0ABP7CWD9</accession>
<evidence type="ECO:0000313" key="15">
    <source>
        <dbReference type="EMBL" id="GAA3695460.1"/>
    </source>
</evidence>
<evidence type="ECO:0000256" key="13">
    <source>
        <dbReference type="SAM" id="MobiDB-lite"/>
    </source>
</evidence>
<keyword evidence="16" id="KW-1185">Reference proteome</keyword>
<evidence type="ECO:0000256" key="12">
    <source>
        <dbReference type="ARBA" id="ARBA00049091"/>
    </source>
</evidence>
<dbReference type="PIRSF" id="PIRSF000239">
    <property type="entry name" value="AHPC"/>
    <property type="match status" value="1"/>
</dbReference>
<dbReference type="InterPro" id="IPR050924">
    <property type="entry name" value="Peroxiredoxin_BCP/PrxQ"/>
</dbReference>
<evidence type="ECO:0000256" key="10">
    <source>
        <dbReference type="ARBA" id="ARBA00038489"/>
    </source>
</evidence>
<dbReference type="CDD" id="cd03018">
    <property type="entry name" value="PRX_AhpE_like"/>
    <property type="match status" value="1"/>
</dbReference>
<dbReference type="PROSITE" id="PS51352">
    <property type="entry name" value="THIOREDOXIN_2"/>
    <property type="match status" value="1"/>
</dbReference>
<organism evidence="15 16">
    <name type="scientific">Microlunatus aurantiacus</name>
    <dbReference type="NCBI Taxonomy" id="446786"/>
    <lineage>
        <taxon>Bacteria</taxon>
        <taxon>Bacillati</taxon>
        <taxon>Actinomycetota</taxon>
        <taxon>Actinomycetes</taxon>
        <taxon>Propionibacteriales</taxon>
        <taxon>Propionibacteriaceae</taxon>
        <taxon>Microlunatus</taxon>
    </lineage>
</organism>
<dbReference type="InterPro" id="IPR013766">
    <property type="entry name" value="Thioredoxin_domain"/>
</dbReference>
<dbReference type="InterPro" id="IPR036249">
    <property type="entry name" value="Thioredoxin-like_sf"/>
</dbReference>
<evidence type="ECO:0000256" key="6">
    <source>
        <dbReference type="ARBA" id="ARBA00023002"/>
    </source>
</evidence>
<evidence type="ECO:0000256" key="1">
    <source>
        <dbReference type="ARBA" id="ARBA00003330"/>
    </source>
</evidence>
<dbReference type="Proteomes" id="UP001500051">
    <property type="component" value="Unassembled WGS sequence"/>
</dbReference>
<reference evidence="16" key="1">
    <citation type="journal article" date="2019" name="Int. J. Syst. Evol. Microbiol.">
        <title>The Global Catalogue of Microorganisms (GCM) 10K type strain sequencing project: providing services to taxonomists for standard genome sequencing and annotation.</title>
        <authorList>
            <consortium name="The Broad Institute Genomics Platform"/>
            <consortium name="The Broad Institute Genome Sequencing Center for Infectious Disease"/>
            <person name="Wu L."/>
            <person name="Ma J."/>
        </authorList>
    </citation>
    <scope>NUCLEOTIDE SEQUENCE [LARGE SCALE GENOMIC DNA]</scope>
    <source>
        <strain evidence="16">JCM 16548</strain>
    </source>
</reference>
<evidence type="ECO:0000256" key="7">
    <source>
        <dbReference type="ARBA" id="ARBA00023157"/>
    </source>
</evidence>
<comment type="function">
    <text evidence="1">Thiol-specific peroxidase that catalyzes the reduction of hydrogen peroxide and organic hydroperoxides to water and alcohols, respectively. Plays a role in cell protection against oxidative stress by detoxifying peroxides and as sensor of hydrogen peroxide-mediated signaling events.</text>
</comment>
<dbReference type="EC" id="1.11.1.24" evidence="3"/>
<dbReference type="InterPro" id="IPR000866">
    <property type="entry name" value="AhpC/TSA"/>
</dbReference>
<dbReference type="SUPFAM" id="SSF52833">
    <property type="entry name" value="Thioredoxin-like"/>
    <property type="match status" value="1"/>
</dbReference>
<dbReference type="EMBL" id="BAAAYX010000002">
    <property type="protein sequence ID" value="GAA3695460.1"/>
    <property type="molecule type" value="Genomic_DNA"/>
</dbReference>
<keyword evidence="4" id="KW-0575">Peroxidase</keyword>
<keyword evidence="5" id="KW-0049">Antioxidant</keyword>
<keyword evidence="7" id="KW-1015">Disulfide bond</keyword>
<sequence length="162" mass="17458">MSGLDPTATGTPVVPDGTAAPDFRTRNQYGQSVSLSDLRGAPAVLIFYPWAFSSICTGELRSLRDRWQRFDELGARVVAISCDAMFTLRAYADAEGLAFDLLTDHWPHGGIARSYGVFDEVAGCALRGSFLLDADGVVRWSVVNGIGEARDLEDHLAAMTSA</sequence>
<dbReference type="PANTHER" id="PTHR42801:SF20">
    <property type="entry name" value="ALKYL HYDROPEROXIDE REDUCTASE E"/>
    <property type="match status" value="1"/>
</dbReference>
<comment type="catalytic activity">
    <reaction evidence="12">
        <text>a hydroperoxide + [thioredoxin]-dithiol = an alcohol + [thioredoxin]-disulfide + H2O</text>
        <dbReference type="Rhea" id="RHEA:62620"/>
        <dbReference type="Rhea" id="RHEA-COMP:10698"/>
        <dbReference type="Rhea" id="RHEA-COMP:10700"/>
        <dbReference type="ChEBI" id="CHEBI:15377"/>
        <dbReference type="ChEBI" id="CHEBI:29950"/>
        <dbReference type="ChEBI" id="CHEBI:30879"/>
        <dbReference type="ChEBI" id="CHEBI:35924"/>
        <dbReference type="ChEBI" id="CHEBI:50058"/>
        <dbReference type="EC" id="1.11.1.24"/>
    </reaction>
</comment>
<protein>
    <recommendedName>
        <fullName evidence="3">thioredoxin-dependent peroxiredoxin</fullName>
        <ecNumber evidence="3">1.11.1.24</ecNumber>
    </recommendedName>
    <alternativeName>
        <fullName evidence="11">Bacterioferritin comigratory protein</fullName>
    </alternativeName>
    <alternativeName>
        <fullName evidence="9">Thioredoxin peroxidase</fullName>
    </alternativeName>
</protein>
<evidence type="ECO:0000259" key="14">
    <source>
        <dbReference type="PROSITE" id="PS51352"/>
    </source>
</evidence>
<proteinExistence type="inferred from homology"/>
<feature type="region of interest" description="Disordered" evidence="13">
    <location>
        <begin position="1"/>
        <end position="24"/>
    </location>
</feature>
<evidence type="ECO:0000256" key="2">
    <source>
        <dbReference type="ARBA" id="ARBA00011245"/>
    </source>
</evidence>
<dbReference type="Pfam" id="PF00578">
    <property type="entry name" value="AhpC-TSA"/>
    <property type="match status" value="1"/>
</dbReference>
<evidence type="ECO:0000256" key="3">
    <source>
        <dbReference type="ARBA" id="ARBA00013017"/>
    </source>
</evidence>
<comment type="subunit">
    <text evidence="2">Monomer.</text>
</comment>
<dbReference type="PANTHER" id="PTHR42801">
    <property type="entry name" value="THIOREDOXIN-DEPENDENT PEROXIDE REDUCTASE"/>
    <property type="match status" value="1"/>
</dbReference>